<reference evidence="2 3" key="1">
    <citation type="journal article" date="2015" name="Nature">
        <title>rRNA introns, odd ribosomes, and small enigmatic genomes across a large radiation of phyla.</title>
        <authorList>
            <person name="Brown C.T."/>
            <person name="Hug L.A."/>
            <person name="Thomas B.C."/>
            <person name="Sharon I."/>
            <person name="Castelle C.J."/>
            <person name="Singh A."/>
            <person name="Wilkins M.J."/>
            <person name="Williams K.H."/>
            <person name="Banfield J.F."/>
        </authorList>
    </citation>
    <scope>NUCLEOTIDE SEQUENCE [LARGE SCALE GENOMIC DNA]</scope>
</reference>
<keyword evidence="1" id="KW-1133">Transmembrane helix</keyword>
<evidence type="ECO:0000313" key="2">
    <source>
        <dbReference type="EMBL" id="KKS98696.1"/>
    </source>
</evidence>
<sequence length="476" mass="55806">MQQLKSIAEVFLKNCLPYLVVFLMALYPSSDTDLGWHLKYGEYLVQNGRILRENIHSLEMTDYQWINSSWAIDGITYLIYNSWGFLGLTLAGAVTVTLILFFVGKAAGMTFWEKAVFFPLLTVIEEPLFQVSFRGQLLSLLFVSMLIYLLSRYNRIKDRRILWVIPLFILWSNLHGSFLLGIGIIFIYSLVALIKYKRPDKTLSLVGLAAAASSLINPFGWQIYAETWKHFGNPFQKYIIEWVPFPVFSEVWWTLVFWGLFLIANVWYLHRKKKLSSSWEILIISAVLFLLSSWMKRYAWTMYLVSAPLAVHLVKSIKPTDRVLKILLPSLILFFFYLSAIFSLPSKRLTAMNWQRYCSEYLFCSDESAEYLLGLNSREKRLTFYNWGGWLIWNYPDLKPSIDGRMHLWRDENNYSAFGKYFFLEQNVTDIDKSEYDLVFITVNKPLYLRLAALAESGKWQMLYKDERAGIFVRNK</sequence>
<keyword evidence="1" id="KW-0472">Membrane</keyword>
<dbReference type="EMBL" id="LCFP01000001">
    <property type="protein sequence ID" value="KKS98696.1"/>
    <property type="molecule type" value="Genomic_DNA"/>
</dbReference>
<keyword evidence="1" id="KW-0812">Transmembrane</keyword>
<feature type="transmembrane region" description="Helical" evidence="1">
    <location>
        <begin position="281"/>
        <end position="303"/>
    </location>
</feature>
<feature type="transmembrane region" description="Helical" evidence="1">
    <location>
        <begin position="251"/>
        <end position="269"/>
    </location>
</feature>
<proteinExistence type="predicted"/>
<evidence type="ECO:0000256" key="1">
    <source>
        <dbReference type="SAM" id="Phobius"/>
    </source>
</evidence>
<gene>
    <name evidence="2" type="ORF">UV73_C0001G0217</name>
</gene>
<evidence type="ECO:0008006" key="4">
    <source>
        <dbReference type="Google" id="ProtNLM"/>
    </source>
</evidence>
<dbReference type="AlphaFoldDB" id="A0A0G1FUN5"/>
<comment type="caution">
    <text evidence="2">The sequence shown here is derived from an EMBL/GenBank/DDBJ whole genome shotgun (WGS) entry which is preliminary data.</text>
</comment>
<name>A0A0G1FUN5_9BACT</name>
<feature type="transmembrane region" description="Helical" evidence="1">
    <location>
        <begin position="203"/>
        <end position="224"/>
    </location>
</feature>
<feature type="transmembrane region" description="Helical" evidence="1">
    <location>
        <begin position="7"/>
        <end position="27"/>
    </location>
</feature>
<feature type="transmembrane region" description="Helical" evidence="1">
    <location>
        <begin position="163"/>
        <end position="191"/>
    </location>
</feature>
<protein>
    <recommendedName>
        <fullName evidence="4">Glycosyltransferase RgtA/B/C/D-like domain-containing protein</fullName>
    </recommendedName>
</protein>
<dbReference type="Proteomes" id="UP000034894">
    <property type="component" value="Unassembled WGS sequence"/>
</dbReference>
<accession>A0A0G1FUN5</accession>
<feature type="transmembrane region" description="Helical" evidence="1">
    <location>
        <begin position="323"/>
        <end position="344"/>
    </location>
</feature>
<feature type="transmembrane region" description="Helical" evidence="1">
    <location>
        <begin position="131"/>
        <end position="151"/>
    </location>
</feature>
<evidence type="ECO:0000313" key="3">
    <source>
        <dbReference type="Proteomes" id="UP000034894"/>
    </source>
</evidence>
<dbReference type="STRING" id="1618443.UV73_C0001G0217"/>
<organism evidence="2 3">
    <name type="scientific">Candidatus Gottesmanbacteria bacterium GW2011_GWA2_43_14</name>
    <dbReference type="NCBI Taxonomy" id="1618443"/>
    <lineage>
        <taxon>Bacteria</taxon>
        <taxon>Candidatus Gottesmaniibacteriota</taxon>
    </lineage>
</organism>
<feature type="transmembrane region" description="Helical" evidence="1">
    <location>
        <begin position="83"/>
        <end position="104"/>
    </location>
</feature>